<dbReference type="InterPro" id="IPR001926">
    <property type="entry name" value="TrpB-like_PALP"/>
</dbReference>
<comment type="similarity">
    <text evidence="2">Belongs to the serine/threonine dehydratase family.</text>
</comment>
<accession>A0A6J6G6U2</accession>
<evidence type="ECO:0000256" key="3">
    <source>
        <dbReference type="ARBA" id="ARBA00012096"/>
    </source>
</evidence>
<comment type="cofactor">
    <cofactor evidence="1">
        <name>pyridoxal 5'-phosphate</name>
        <dbReference type="ChEBI" id="CHEBI:597326"/>
    </cofactor>
</comment>
<dbReference type="Pfam" id="PF00291">
    <property type="entry name" value="PALP"/>
    <property type="match status" value="1"/>
</dbReference>
<name>A0A6J6G6U2_9ZZZZ</name>
<dbReference type="PANTHER" id="PTHR48078">
    <property type="entry name" value="THREONINE DEHYDRATASE, MITOCHONDRIAL-RELATED"/>
    <property type="match status" value="1"/>
</dbReference>
<dbReference type="InterPro" id="IPR000634">
    <property type="entry name" value="Ser/Thr_deHydtase_PyrdxlP-BS"/>
</dbReference>
<evidence type="ECO:0000256" key="4">
    <source>
        <dbReference type="ARBA" id="ARBA00022898"/>
    </source>
</evidence>
<dbReference type="PROSITE" id="PS00165">
    <property type="entry name" value="DEHYDRATASE_SER_THR"/>
    <property type="match status" value="1"/>
</dbReference>
<dbReference type="SUPFAM" id="SSF53686">
    <property type="entry name" value="Tryptophan synthase beta subunit-like PLP-dependent enzymes"/>
    <property type="match status" value="1"/>
</dbReference>
<dbReference type="GO" id="GO:0006567">
    <property type="term" value="P:L-threonine catabolic process"/>
    <property type="evidence" value="ECO:0007669"/>
    <property type="project" value="InterPro"/>
</dbReference>
<dbReference type="CDD" id="cd04886">
    <property type="entry name" value="ACT_ThrD-II-like"/>
    <property type="match status" value="1"/>
</dbReference>
<dbReference type="EC" id="4.3.1.19" evidence="3"/>
<dbReference type="InterPro" id="IPR036052">
    <property type="entry name" value="TrpB-like_PALP_sf"/>
</dbReference>
<gene>
    <name evidence="7" type="ORF">UFOPK1826_00402</name>
</gene>
<dbReference type="InterPro" id="IPR050147">
    <property type="entry name" value="Ser/Thr_Dehydratase"/>
</dbReference>
<dbReference type="InterPro" id="IPR005789">
    <property type="entry name" value="Thr_deHydtase_catblc"/>
</dbReference>
<dbReference type="GO" id="GO:0004794">
    <property type="term" value="F:threonine deaminase activity"/>
    <property type="evidence" value="ECO:0007669"/>
    <property type="project" value="UniProtKB-EC"/>
</dbReference>
<dbReference type="FunFam" id="3.40.50.1100:FF:000005">
    <property type="entry name" value="Threonine dehydratase catabolic"/>
    <property type="match status" value="1"/>
</dbReference>
<dbReference type="CDD" id="cd01562">
    <property type="entry name" value="Thr-dehyd"/>
    <property type="match status" value="1"/>
</dbReference>
<dbReference type="GO" id="GO:0003941">
    <property type="term" value="F:L-serine ammonia-lyase activity"/>
    <property type="evidence" value="ECO:0007669"/>
    <property type="project" value="TreeGrafter"/>
</dbReference>
<evidence type="ECO:0000313" key="7">
    <source>
        <dbReference type="EMBL" id="CAB4597016.1"/>
    </source>
</evidence>
<protein>
    <recommendedName>
        <fullName evidence="3">threonine ammonia-lyase</fullName>
        <ecNumber evidence="3">4.3.1.19</ecNumber>
    </recommendedName>
</protein>
<organism evidence="7">
    <name type="scientific">freshwater metagenome</name>
    <dbReference type="NCBI Taxonomy" id="449393"/>
    <lineage>
        <taxon>unclassified sequences</taxon>
        <taxon>metagenomes</taxon>
        <taxon>ecological metagenomes</taxon>
    </lineage>
</organism>
<dbReference type="NCBIfam" id="TIGR01127">
    <property type="entry name" value="ilvA_1Cterm"/>
    <property type="match status" value="1"/>
</dbReference>
<dbReference type="InterPro" id="IPR044561">
    <property type="entry name" value="ACT_ThrD-II-like"/>
</dbReference>
<dbReference type="EMBL" id="CAEZUN010000034">
    <property type="protein sequence ID" value="CAB4597016.1"/>
    <property type="molecule type" value="Genomic_DNA"/>
</dbReference>
<evidence type="ECO:0000256" key="2">
    <source>
        <dbReference type="ARBA" id="ARBA00010869"/>
    </source>
</evidence>
<evidence type="ECO:0000256" key="1">
    <source>
        <dbReference type="ARBA" id="ARBA00001933"/>
    </source>
</evidence>
<sequence length="404" mass="42017">MTNSNLGIDLGAIRAAREVGRAVVEHTPVTPSAYLSSEFGGKIILKAENLQRTGAFKIRGAINKLHQLGELAKNGVVAGSAGNHAQGLAFAAKYFGVKAEIFIPLGASLSKINACKGYGGIVLDGGESVDTAVLAAKERALETGMAFCHPYDDVDVVAGQGTLGLELLEDISDLAQVIVPLGGGGLLSGVALAIKQQRPDVKIIGVQVSSCAPYIYGTAPSGAIATLADGIAVKQPGDVTRPLIESWVDELVDVDEDSVANAMMILLERSKMYVEGGGAVGVSALLTSCVKPAKNGSTCVVLSGGNVDMGLIPNLIRRHETKAGRRALLFVRVSDRPGALANFLDVIAKSGANLIEVSHVREGLNLKVRETGVQVVLEVRGHDHTAEIITTAKTAGFDVSQVIN</sequence>
<proteinExistence type="inferred from homology"/>
<reference evidence="7" key="1">
    <citation type="submission" date="2020-05" db="EMBL/GenBank/DDBJ databases">
        <authorList>
            <person name="Chiriac C."/>
            <person name="Salcher M."/>
            <person name="Ghai R."/>
            <person name="Kavagutti S V."/>
        </authorList>
    </citation>
    <scope>NUCLEOTIDE SEQUENCE</scope>
</reference>
<keyword evidence="4" id="KW-0663">Pyridoxal phosphate</keyword>
<evidence type="ECO:0000256" key="5">
    <source>
        <dbReference type="ARBA" id="ARBA00023239"/>
    </source>
</evidence>
<dbReference type="Gene3D" id="3.40.50.1100">
    <property type="match status" value="2"/>
</dbReference>
<evidence type="ECO:0000259" key="6">
    <source>
        <dbReference type="Pfam" id="PF00291"/>
    </source>
</evidence>
<dbReference type="GO" id="GO:0009097">
    <property type="term" value="P:isoleucine biosynthetic process"/>
    <property type="evidence" value="ECO:0007669"/>
    <property type="project" value="TreeGrafter"/>
</dbReference>
<feature type="domain" description="Tryptophan synthase beta chain-like PALP" evidence="6">
    <location>
        <begin position="25"/>
        <end position="304"/>
    </location>
</feature>
<dbReference type="GO" id="GO:0006565">
    <property type="term" value="P:L-serine catabolic process"/>
    <property type="evidence" value="ECO:0007669"/>
    <property type="project" value="TreeGrafter"/>
</dbReference>
<keyword evidence="5" id="KW-0456">Lyase</keyword>
<dbReference type="GO" id="GO:0030170">
    <property type="term" value="F:pyridoxal phosphate binding"/>
    <property type="evidence" value="ECO:0007669"/>
    <property type="project" value="InterPro"/>
</dbReference>
<dbReference type="AlphaFoldDB" id="A0A6J6G6U2"/>
<dbReference type="PANTHER" id="PTHR48078:SF6">
    <property type="entry name" value="L-THREONINE DEHYDRATASE CATABOLIC TDCB"/>
    <property type="match status" value="1"/>
</dbReference>